<evidence type="ECO:0000313" key="1">
    <source>
        <dbReference type="EMBL" id="QDP40217.1"/>
    </source>
</evidence>
<dbReference type="Gene3D" id="3.30.70.1120">
    <property type="entry name" value="TT1725-like"/>
    <property type="match status" value="1"/>
</dbReference>
<dbReference type="RefSeq" id="WP_143893578.1">
    <property type="nucleotide sequence ID" value="NZ_CP041666.1"/>
</dbReference>
<dbReference type="InterPro" id="IPR036746">
    <property type="entry name" value="TT1725-like_sf"/>
</dbReference>
<reference evidence="1 2" key="1">
    <citation type="submission" date="2019-07" db="EMBL/GenBank/DDBJ databases">
        <authorList>
            <person name="Li J."/>
        </authorList>
    </citation>
    <scope>NUCLEOTIDE SEQUENCE [LARGE SCALE GENOMIC DNA]</scope>
    <source>
        <strain evidence="1 2">TKL69</strain>
    </source>
</reference>
<dbReference type="SUPFAM" id="SSF103007">
    <property type="entry name" value="Hypothetical protein TT1725"/>
    <property type="match status" value="1"/>
</dbReference>
<dbReference type="EMBL" id="CP041666">
    <property type="protein sequence ID" value="QDP40217.1"/>
    <property type="molecule type" value="Genomic_DNA"/>
</dbReference>
<dbReference type="AlphaFoldDB" id="A0A516KFR6"/>
<dbReference type="KEGG" id="aqt:FN924_08550"/>
<proteinExistence type="predicted"/>
<gene>
    <name evidence="1" type="ORF">FN924_08550</name>
</gene>
<evidence type="ECO:0000313" key="2">
    <source>
        <dbReference type="Proteomes" id="UP000315215"/>
    </source>
</evidence>
<organism evidence="1 2">
    <name type="scientific">Radiobacillus deserti</name>
    <dbReference type="NCBI Taxonomy" id="2594883"/>
    <lineage>
        <taxon>Bacteria</taxon>
        <taxon>Bacillati</taxon>
        <taxon>Bacillota</taxon>
        <taxon>Bacilli</taxon>
        <taxon>Bacillales</taxon>
        <taxon>Bacillaceae</taxon>
        <taxon>Radiobacillus</taxon>
    </lineage>
</organism>
<protein>
    <submittedName>
        <fullName evidence="1">DUF503 family protein</fullName>
    </submittedName>
</protein>
<accession>A0A516KFR6</accession>
<dbReference type="Proteomes" id="UP000315215">
    <property type="component" value="Chromosome"/>
</dbReference>
<dbReference type="PANTHER" id="PTHR36441">
    <property type="entry name" value="HYPOTHETICAL CYTOSOLIC PROTEIN"/>
    <property type="match status" value="1"/>
</dbReference>
<dbReference type="PANTHER" id="PTHR36441:SF1">
    <property type="entry name" value="DUF503 DOMAIN-CONTAINING PROTEIN"/>
    <property type="match status" value="1"/>
</dbReference>
<dbReference type="InterPro" id="IPR007546">
    <property type="entry name" value="DUF503"/>
</dbReference>
<name>A0A516KFR6_9BACI</name>
<sequence length="92" mass="10749">MIAYAEVECHIYDTQSLKQKRSVLKRIIARLKKDYNIAVSEMDHQDLWQRTVLGLVTISSDRVTAERTIQQALAWIDSFPEIERATTNVEWL</sequence>
<dbReference type="OrthoDB" id="9809023at2"/>
<dbReference type="Pfam" id="PF04456">
    <property type="entry name" value="DUF503"/>
    <property type="match status" value="1"/>
</dbReference>
<keyword evidence="2" id="KW-1185">Reference proteome</keyword>